<dbReference type="RefSeq" id="WP_108985532.1">
    <property type="nucleotide sequence ID" value="NZ_BFBR01000007.1"/>
</dbReference>
<dbReference type="InterPro" id="IPR036138">
    <property type="entry name" value="PBP_dimer_sf"/>
</dbReference>
<dbReference type="GO" id="GO:0046677">
    <property type="term" value="P:response to antibiotic"/>
    <property type="evidence" value="ECO:0007669"/>
    <property type="project" value="UniProtKB-UniRule"/>
</dbReference>
<dbReference type="OrthoDB" id="9789078at2"/>
<reference evidence="9 10" key="1">
    <citation type="journal article" date="2018" name="Genome Announc.">
        <title>Draft Genome Sequence of "Candidatus Phycosocius bacilliformis," an Alphaproteobacterial Ectosymbiont of the Hydrocarbon-Producing Green Alga Botryococcus braunii.</title>
        <authorList>
            <person name="Tanabe Y."/>
            <person name="Yamaguchi H."/>
            <person name="Watanabe M.M."/>
        </authorList>
    </citation>
    <scope>NUCLEOTIDE SEQUENCE [LARGE SCALE GENOMIC DNA]</scope>
    <source>
        <strain evidence="9 10">BOTRYCO-2</strain>
    </source>
</reference>
<keyword evidence="4" id="KW-0046">Antibiotic resistance</keyword>
<dbReference type="InterPro" id="IPR012338">
    <property type="entry name" value="Beta-lactam/transpept-like"/>
</dbReference>
<evidence type="ECO:0000256" key="3">
    <source>
        <dbReference type="ARBA" id="ARBA00023136"/>
    </source>
</evidence>
<sequence>MTDLRQPEATVEWPRPTPRDQGGVGTMKGRTIALAVAFIAGFGLLSLRAIQIGLFRPVDEAATAARAAAAPPSKRADLVDRNGQLLATSLVAHSLYADPKRIWDPVETAKALRTVFPEMDEASLIEKLSSRSRFVWIKRRLTPKQKQAVWELAQPGLEFIEEAERIYPLGHLAGHVIGSMHPDGSGINGIERALNDRLTTGAGTEPVRLSLDMRVQYLVETELAQAATAFRAEGGAAIMLDAKTGEVIASASWPFMDPNRPEANTPNQQNNRVTNSRFEMGSTFKVFTVAIGLEDRVITPESVFDARAPMRIGRELISDFHAMNKIVSVSEILAHSSNIGTVRIARSVGAPRVREFFSRLGLMEAAGGELLENARPILPKRWSEITAATASFGHGIAVSPMAVAGAYAAVSNGGHYIRPTFIARDPTVPVASRNVISPATSTTLVKLMRDVVTNGTGKNADAEGYEVAGKTGTAEKAGPNGYDSNRRVSSFAGVFPARDPRYVVVFLLDEPKGYAQSGGVATAAYAAAPSVSRIISRSAPLLGIAPTRTLAQMDAPTGRADPGASSPSSRPSQKAAQGEP</sequence>
<dbReference type="EMBL" id="BFBR01000007">
    <property type="protein sequence ID" value="GBF58675.1"/>
    <property type="molecule type" value="Genomic_DNA"/>
</dbReference>
<evidence type="ECO:0000259" key="7">
    <source>
        <dbReference type="Pfam" id="PF00905"/>
    </source>
</evidence>
<comment type="similarity">
    <text evidence="4">Belongs to the class-A beta-lactamase family.</text>
</comment>
<dbReference type="Pfam" id="PF00905">
    <property type="entry name" value="Transpeptidase"/>
    <property type="match status" value="1"/>
</dbReference>
<dbReference type="Pfam" id="PF03717">
    <property type="entry name" value="PBP_dimer"/>
    <property type="match status" value="1"/>
</dbReference>
<accession>A0A2P2EC89</accession>
<evidence type="ECO:0000256" key="4">
    <source>
        <dbReference type="RuleBase" id="RU361140"/>
    </source>
</evidence>
<evidence type="ECO:0000259" key="8">
    <source>
        <dbReference type="Pfam" id="PF03717"/>
    </source>
</evidence>
<dbReference type="PANTHER" id="PTHR30627:SF1">
    <property type="entry name" value="PEPTIDOGLYCAN D,D-TRANSPEPTIDASE FTSI"/>
    <property type="match status" value="1"/>
</dbReference>
<evidence type="ECO:0000256" key="6">
    <source>
        <dbReference type="SAM" id="Phobius"/>
    </source>
</evidence>
<dbReference type="GO" id="GO:0008658">
    <property type="term" value="F:penicillin binding"/>
    <property type="evidence" value="ECO:0007669"/>
    <property type="project" value="InterPro"/>
</dbReference>
<evidence type="ECO:0000256" key="1">
    <source>
        <dbReference type="ARBA" id="ARBA00004370"/>
    </source>
</evidence>
<dbReference type="AlphaFoldDB" id="A0A2P2EC89"/>
<dbReference type="SUPFAM" id="SSF56601">
    <property type="entry name" value="beta-lactamase/transpeptidase-like"/>
    <property type="match status" value="1"/>
</dbReference>
<dbReference type="InterPro" id="IPR023650">
    <property type="entry name" value="Beta-lactam_class-A_AS"/>
</dbReference>
<gene>
    <name evidence="9" type="primary">ftsI</name>
    <name evidence="9" type="ORF">PbB2_02363</name>
</gene>
<evidence type="ECO:0000256" key="2">
    <source>
        <dbReference type="ARBA" id="ARBA00022645"/>
    </source>
</evidence>
<proteinExistence type="inferred from homology"/>
<feature type="domain" description="Penicillin-binding protein dimerisation" evidence="8">
    <location>
        <begin position="72"/>
        <end position="183"/>
    </location>
</feature>
<dbReference type="Gene3D" id="3.30.450.330">
    <property type="match status" value="1"/>
</dbReference>
<feature type="transmembrane region" description="Helical" evidence="6">
    <location>
        <begin position="31"/>
        <end position="50"/>
    </location>
</feature>
<dbReference type="GO" id="GO:0004180">
    <property type="term" value="F:carboxypeptidase activity"/>
    <property type="evidence" value="ECO:0007669"/>
    <property type="project" value="UniProtKB-KW"/>
</dbReference>
<dbReference type="Gene3D" id="3.40.710.10">
    <property type="entry name" value="DD-peptidase/beta-lactamase superfamily"/>
    <property type="match status" value="1"/>
</dbReference>
<dbReference type="EC" id="3.5.2.6" evidence="4"/>
<feature type="region of interest" description="Disordered" evidence="5">
    <location>
        <begin position="1"/>
        <end position="24"/>
    </location>
</feature>
<feature type="compositionally biased region" description="Polar residues" evidence="5">
    <location>
        <begin position="565"/>
        <end position="580"/>
    </location>
</feature>
<comment type="subcellular location">
    <subcellularLocation>
        <location evidence="1">Membrane</location>
    </subcellularLocation>
</comment>
<protein>
    <recommendedName>
        <fullName evidence="4">Beta-lactamase</fullName>
        <ecNumber evidence="4">3.5.2.6</ecNumber>
    </recommendedName>
</protein>
<keyword evidence="4 9" id="KW-0378">Hydrolase</keyword>
<dbReference type="GO" id="GO:0005886">
    <property type="term" value="C:plasma membrane"/>
    <property type="evidence" value="ECO:0007669"/>
    <property type="project" value="TreeGrafter"/>
</dbReference>
<dbReference type="SUPFAM" id="SSF56519">
    <property type="entry name" value="Penicillin binding protein dimerisation domain"/>
    <property type="match status" value="1"/>
</dbReference>
<feature type="domain" description="Penicillin-binding protein transpeptidase" evidence="7">
    <location>
        <begin position="235"/>
        <end position="524"/>
    </location>
</feature>
<comment type="catalytic activity">
    <reaction evidence="4">
        <text>a beta-lactam + H2O = a substituted beta-amino acid</text>
        <dbReference type="Rhea" id="RHEA:20401"/>
        <dbReference type="ChEBI" id="CHEBI:15377"/>
        <dbReference type="ChEBI" id="CHEBI:35627"/>
        <dbReference type="ChEBI" id="CHEBI:140347"/>
        <dbReference type="EC" id="3.5.2.6"/>
    </reaction>
</comment>
<dbReference type="PROSITE" id="PS00146">
    <property type="entry name" value="BETA_LACTAMASE_A"/>
    <property type="match status" value="1"/>
</dbReference>
<dbReference type="GO" id="GO:0071555">
    <property type="term" value="P:cell wall organization"/>
    <property type="evidence" value="ECO:0007669"/>
    <property type="project" value="TreeGrafter"/>
</dbReference>
<dbReference type="GO" id="GO:0008800">
    <property type="term" value="F:beta-lactamase activity"/>
    <property type="evidence" value="ECO:0007669"/>
    <property type="project" value="UniProtKB-UniRule"/>
</dbReference>
<dbReference type="PANTHER" id="PTHR30627">
    <property type="entry name" value="PEPTIDOGLYCAN D,D-TRANSPEPTIDASE"/>
    <property type="match status" value="1"/>
</dbReference>
<dbReference type="Proteomes" id="UP000245086">
    <property type="component" value="Unassembled WGS sequence"/>
</dbReference>
<keyword evidence="2 9" id="KW-0645">Protease</keyword>
<evidence type="ECO:0000313" key="9">
    <source>
        <dbReference type="EMBL" id="GBF58675.1"/>
    </source>
</evidence>
<evidence type="ECO:0000256" key="5">
    <source>
        <dbReference type="SAM" id="MobiDB-lite"/>
    </source>
</evidence>
<name>A0A2P2EC89_9PROT</name>
<evidence type="ECO:0000313" key="10">
    <source>
        <dbReference type="Proteomes" id="UP000245086"/>
    </source>
</evidence>
<keyword evidence="2 9" id="KW-0121">Carboxypeptidase</keyword>
<dbReference type="InterPro" id="IPR005311">
    <property type="entry name" value="PBP_dimer"/>
</dbReference>
<dbReference type="InterPro" id="IPR050515">
    <property type="entry name" value="Beta-lactam/transpept"/>
</dbReference>
<keyword evidence="6" id="KW-1133">Transmembrane helix</keyword>
<feature type="region of interest" description="Disordered" evidence="5">
    <location>
        <begin position="547"/>
        <end position="580"/>
    </location>
</feature>
<dbReference type="Gene3D" id="3.90.1310.10">
    <property type="entry name" value="Penicillin-binding protein 2a (Domain 2)"/>
    <property type="match status" value="1"/>
</dbReference>
<keyword evidence="3 6" id="KW-0472">Membrane</keyword>
<keyword evidence="10" id="KW-1185">Reference proteome</keyword>
<comment type="caution">
    <text evidence="9">The sequence shown here is derived from an EMBL/GenBank/DDBJ whole genome shotgun (WGS) entry which is preliminary data.</text>
</comment>
<organism evidence="9 10">
    <name type="scientific">Candidatus Phycosocius bacilliformis</name>
    <dbReference type="NCBI Taxonomy" id="1445552"/>
    <lineage>
        <taxon>Bacteria</taxon>
        <taxon>Pseudomonadati</taxon>
        <taxon>Pseudomonadota</taxon>
        <taxon>Alphaproteobacteria</taxon>
        <taxon>Caulobacterales</taxon>
        <taxon>Caulobacterales incertae sedis</taxon>
        <taxon>Candidatus Phycosocius</taxon>
    </lineage>
</organism>
<keyword evidence="6" id="KW-0812">Transmembrane</keyword>
<dbReference type="InterPro" id="IPR001460">
    <property type="entry name" value="PCN-bd_Tpept"/>
</dbReference>